<reference evidence="3 4" key="1">
    <citation type="submission" date="2018-06" db="EMBL/GenBank/DDBJ databases">
        <title>Genomic Encyclopedia of Type Strains, Phase IV (KMG-IV): sequencing the most valuable type-strain genomes for metagenomic binning, comparative biology and taxonomic classification.</title>
        <authorList>
            <person name="Goeker M."/>
        </authorList>
    </citation>
    <scope>NUCLEOTIDE SEQUENCE [LARGE SCALE GENOMIC DNA]</scope>
    <source>
        <strain evidence="3 4">DSM 45521</strain>
    </source>
</reference>
<evidence type="ECO:0000259" key="1">
    <source>
        <dbReference type="Pfam" id="PF26035"/>
    </source>
</evidence>
<evidence type="ECO:0000313" key="4">
    <source>
        <dbReference type="Proteomes" id="UP000247591"/>
    </source>
</evidence>
<dbReference type="RefSeq" id="WP_211325132.1">
    <property type="nucleotide sequence ID" value="NZ_QJSP01000014.1"/>
</dbReference>
<dbReference type="InterPro" id="IPR058323">
    <property type="entry name" value="DUF8010"/>
</dbReference>
<protein>
    <submittedName>
        <fullName evidence="3">Uncharacterized protein</fullName>
    </submittedName>
</protein>
<feature type="domain" description="DUF8185" evidence="2">
    <location>
        <begin position="103"/>
        <end position="222"/>
    </location>
</feature>
<name>A0A318RH92_WILLI</name>
<dbReference type="Proteomes" id="UP000247591">
    <property type="component" value="Unassembled WGS sequence"/>
</dbReference>
<dbReference type="Pfam" id="PF26035">
    <property type="entry name" value="DUF8010"/>
    <property type="match status" value="1"/>
</dbReference>
<gene>
    <name evidence="3" type="ORF">DFR67_11469</name>
</gene>
<evidence type="ECO:0000259" key="2">
    <source>
        <dbReference type="Pfam" id="PF26572"/>
    </source>
</evidence>
<dbReference type="AlphaFoldDB" id="A0A318RH92"/>
<dbReference type="InterPro" id="IPR058498">
    <property type="entry name" value="DUF8185"/>
</dbReference>
<feature type="domain" description="DUF8010" evidence="1">
    <location>
        <begin position="3"/>
        <end position="100"/>
    </location>
</feature>
<keyword evidence="4" id="KW-1185">Reference proteome</keyword>
<dbReference type="EMBL" id="QJSP01000014">
    <property type="protein sequence ID" value="PYE13972.1"/>
    <property type="molecule type" value="Genomic_DNA"/>
</dbReference>
<evidence type="ECO:0000313" key="3">
    <source>
        <dbReference type="EMBL" id="PYE13972.1"/>
    </source>
</evidence>
<accession>A0A318RH92</accession>
<dbReference type="Pfam" id="PF26572">
    <property type="entry name" value="DUF8185"/>
    <property type="match status" value="1"/>
</dbReference>
<organism evidence="3 4">
    <name type="scientific">Williamsia limnetica</name>
    <dbReference type="NCBI Taxonomy" id="882452"/>
    <lineage>
        <taxon>Bacteria</taxon>
        <taxon>Bacillati</taxon>
        <taxon>Actinomycetota</taxon>
        <taxon>Actinomycetes</taxon>
        <taxon>Mycobacteriales</taxon>
        <taxon>Nocardiaceae</taxon>
        <taxon>Williamsia</taxon>
    </lineage>
</organism>
<proteinExistence type="predicted"/>
<comment type="caution">
    <text evidence="3">The sequence shown here is derived from an EMBL/GenBank/DDBJ whole genome shotgun (WGS) entry which is preliminary data.</text>
</comment>
<sequence length="230" mass="24339">MAQLTLAARDRVDLATFAARALRGDDMAVLRIRARPDGLLGVWVNTGFDVLASRVVAGSISGDDVVCGATELRSALQEAASDPGTATVDTGFALDSAWHGALPPVAGFSHLDDVPARVLVQLARSGAEVARTQGSGHGPPTSLLDQRVLDVSADSSDEVVGVSMRSIFALTAMGFVRQSDNRDVTEASSIDLIDSGEMVRVRNTAVWIRLDARFGSVYQRRTMSLSLSVN</sequence>